<reference evidence="3 4" key="1">
    <citation type="submission" date="2016-10" db="EMBL/GenBank/DDBJ databases">
        <authorList>
            <person name="Varghese N."/>
            <person name="Submissions S."/>
        </authorList>
    </citation>
    <scope>NUCLEOTIDE SEQUENCE [LARGE SCALE GENOMIC DNA]</scope>
    <source>
        <strain evidence="3 4">DSM 16525</strain>
    </source>
</reference>
<feature type="transmembrane region" description="Helical" evidence="1">
    <location>
        <begin position="182"/>
        <end position="201"/>
    </location>
</feature>
<keyword evidence="1" id="KW-0812">Transmembrane</keyword>
<evidence type="ECO:0000313" key="4">
    <source>
        <dbReference type="Proteomes" id="UP000183760"/>
    </source>
</evidence>
<evidence type="ECO:0000313" key="5">
    <source>
        <dbReference type="Proteomes" id="UP000321514"/>
    </source>
</evidence>
<evidence type="ECO:0000256" key="1">
    <source>
        <dbReference type="SAM" id="Phobius"/>
    </source>
</evidence>
<keyword evidence="4" id="KW-1185">Reference proteome</keyword>
<sequence>MLNRAFVVLALVFISGLEASVFCYGLWGYFITPPSGAGVLASSRRLEALTSFTSDPNGTVELRPTPPIVPSEFIGCPLFNFEPRCMNDRLMAAVIALPGDISRTESVEALRPQIERVCGNWASPRRGEVITVQSDSGQMRLITCHSGELSNDLFAYREVLFAQGEEKEIASIEYEVSGAESLTMPFFFMFLLPFNIGLYVIGRVAGRQWYGPPLPAAEGGLPTVT</sequence>
<keyword evidence="1" id="KW-1133">Transmembrane helix</keyword>
<evidence type="ECO:0000313" key="3">
    <source>
        <dbReference type="EMBL" id="SET79567.1"/>
    </source>
</evidence>
<accession>A0A511TAQ8</accession>
<reference evidence="2 5" key="2">
    <citation type="submission" date="2019-07" db="EMBL/GenBank/DDBJ databases">
        <title>Whole genome shotgun sequence of Myxococcus fulvus NBRC 100333.</title>
        <authorList>
            <person name="Hosoyama A."/>
            <person name="Uohara A."/>
            <person name="Ohji S."/>
            <person name="Ichikawa N."/>
        </authorList>
    </citation>
    <scope>NUCLEOTIDE SEQUENCE [LARGE SCALE GENOMIC DNA]</scope>
    <source>
        <strain evidence="2 5">NBRC 100333</strain>
    </source>
</reference>
<dbReference type="AlphaFoldDB" id="A0A511TAQ8"/>
<dbReference type="STRING" id="1334629.MFUL124B02_23960"/>
<dbReference type="EMBL" id="BJXR01000039">
    <property type="protein sequence ID" value="GEN10572.1"/>
    <property type="molecule type" value="Genomic_DNA"/>
</dbReference>
<dbReference type="Proteomes" id="UP000183760">
    <property type="component" value="Unassembled WGS sequence"/>
</dbReference>
<dbReference type="EMBL" id="FOIB01000003">
    <property type="protein sequence ID" value="SET79567.1"/>
    <property type="molecule type" value="Genomic_DNA"/>
</dbReference>
<name>A0A511TAQ8_MYXFU</name>
<gene>
    <name evidence="2" type="ORF">MFU01_56090</name>
    <name evidence="3" type="ORF">SAMN05443572_103258</name>
</gene>
<dbReference type="RefSeq" id="WP_074952097.1">
    <property type="nucleotide sequence ID" value="NZ_BJXR01000039.1"/>
</dbReference>
<comment type="caution">
    <text evidence="2">The sequence shown here is derived from an EMBL/GenBank/DDBJ whole genome shotgun (WGS) entry which is preliminary data.</text>
</comment>
<evidence type="ECO:0000313" key="2">
    <source>
        <dbReference type="EMBL" id="GEN10572.1"/>
    </source>
</evidence>
<protein>
    <submittedName>
        <fullName evidence="2">Uncharacterized protein</fullName>
    </submittedName>
</protein>
<proteinExistence type="predicted"/>
<keyword evidence="1" id="KW-0472">Membrane</keyword>
<organism evidence="2 5">
    <name type="scientific">Myxococcus fulvus</name>
    <dbReference type="NCBI Taxonomy" id="33"/>
    <lineage>
        <taxon>Bacteria</taxon>
        <taxon>Pseudomonadati</taxon>
        <taxon>Myxococcota</taxon>
        <taxon>Myxococcia</taxon>
        <taxon>Myxococcales</taxon>
        <taxon>Cystobacterineae</taxon>
        <taxon>Myxococcaceae</taxon>
        <taxon>Myxococcus</taxon>
    </lineage>
</organism>
<dbReference type="Proteomes" id="UP000321514">
    <property type="component" value="Unassembled WGS sequence"/>
</dbReference>